<dbReference type="Proteomes" id="UP000314986">
    <property type="component" value="Unassembled WGS sequence"/>
</dbReference>
<dbReference type="PROSITE" id="PS50086">
    <property type="entry name" value="TBC_RABGAP"/>
    <property type="match status" value="1"/>
</dbReference>
<feature type="compositionally biased region" description="Polar residues" evidence="1">
    <location>
        <begin position="365"/>
        <end position="392"/>
    </location>
</feature>
<feature type="region of interest" description="Disordered" evidence="1">
    <location>
        <begin position="431"/>
        <end position="462"/>
    </location>
</feature>
<reference evidence="3" key="4">
    <citation type="submission" date="2025-08" db="UniProtKB">
        <authorList>
            <consortium name="Ensembl"/>
        </authorList>
    </citation>
    <scope>IDENTIFICATION</scope>
</reference>
<dbReference type="Gene3D" id="1.10.472.80">
    <property type="entry name" value="Ypt/Rab-GAP domain of gyp1p, domain 3"/>
    <property type="match status" value="1"/>
</dbReference>
<dbReference type="SUPFAM" id="SSF47923">
    <property type="entry name" value="Ypt/Rab-GAP domain of gyp1p"/>
    <property type="match status" value="2"/>
</dbReference>
<dbReference type="GO" id="GO:0031267">
    <property type="term" value="F:small GTPase binding"/>
    <property type="evidence" value="ECO:0007669"/>
    <property type="project" value="TreeGrafter"/>
</dbReference>
<dbReference type="InterPro" id="IPR000195">
    <property type="entry name" value="Rab-GAP-TBC_dom"/>
</dbReference>
<evidence type="ECO:0000313" key="3">
    <source>
        <dbReference type="Ensembl" id="ENSCMIP00000002024.1"/>
    </source>
</evidence>
<dbReference type="STRING" id="7868.ENSCMIP00000002024"/>
<dbReference type="AlphaFoldDB" id="A0A4W3GVU6"/>
<dbReference type="InterPro" id="IPR035969">
    <property type="entry name" value="Rab-GAP_TBC_sf"/>
</dbReference>
<keyword evidence="4" id="KW-1185">Reference proteome</keyword>
<reference evidence="4" key="2">
    <citation type="journal article" date="2007" name="PLoS Biol.">
        <title>Survey sequencing and comparative analysis of the elephant shark (Callorhinchus milii) genome.</title>
        <authorList>
            <person name="Venkatesh B."/>
            <person name="Kirkness E.F."/>
            <person name="Loh Y.H."/>
            <person name="Halpern A.L."/>
            <person name="Lee A.P."/>
            <person name="Johnson J."/>
            <person name="Dandona N."/>
            <person name="Viswanathan L.D."/>
            <person name="Tay A."/>
            <person name="Venter J.C."/>
            <person name="Strausberg R.L."/>
            <person name="Brenner S."/>
        </authorList>
    </citation>
    <scope>NUCLEOTIDE SEQUENCE [LARGE SCALE GENOMIC DNA]</scope>
</reference>
<dbReference type="GO" id="GO:0005096">
    <property type="term" value="F:GTPase activator activity"/>
    <property type="evidence" value="ECO:0007669"/>
    <property type="project" value="TreeGrafter"/>
</dbReference>
<evidence type="ECO:0000313" key="4">
    <source>
        <dbReference type="Proteomes" id="UP000314986"/>
    </source>
</evidence>
<feature type="region of interest" description="Disordered" evidence="1">
    <location>
        <begin position="362"/>
        <end position="418"/>
    </location>
</feature>
<dbReference type="Pfam" id="PF00566">
    <property type="entry name" value="RabGAP-TBC"/>
    <property type="match status" value="1"/>
</dbReference>
<reference evidence="4" key="3">
    <citation type="journal article" date="2014" name="Nature">
        <title>Elephant shark genome provides unique insights into gnathostome evolution.</title>
        <authorList>
            <consortium name="International Elephant Shark Genome Sequencing Consortium"/>
            <person name="Venkatesh B."/>
            <person name="Lee A.P."/>
            <person name="Ravi V."/>
            <person name="Maurya A.K."/>
            <person name="Lian M.M."/>
            <person name="Swann J.B."/>
            <person name="Ohta Y."/>
            <person name="Flajnik M.F."/>
            <person name="Sutoh Y."/>
            <person name="Kasahara M."/>
            <person name="Hoon S."/>
            <person name="Gangu V."/>
            <person name="Roy S.W."/>
            <person name="Irimia M."/>
            <person name="Korzh V."/>
            <person name="Kondrychyn I."/>
            <person name="Lim Z.W."/>
            <person name="Tay B.H."/>
            <person name="Tohari S."/>
            <person name="Kong K.W."/>
            <person name="Ho S."/>
            <person name="Lorente-Galdos B."/>
            <person name="Quilez J."/>
            <person name="Marques-Bonet T."/>
            <person name="Raney B.J."/>
            <person name="Ingham P.W."/>
            <person name="Tay A."/>
            <person name="Hillier L.W."/>
            <person name="Minx P."/>
            <person name="Boehm T."/>
            <person name="Wilson R.K."/>
            <person name="Brenner S."/>
            <person name="Warren W.C."/>
        </authorList>
    </citation>
    <scope>NUCLEOTIDE SEQUENCE [LARGE SCALE GENOMIC DNA]</scope>
</reference>
<accession>A0A4W3GVU6</accession>
<organism evidence="3 4">
    <name type="scientific">Callorhinchus milii</name>
    <name type="common">Ghost shark</name>
    <dbReference type="NCBI Taxonomy" id="7868"/>
    <lineage>
        <taxon>Eukaryota</taxon>
        <taxon>Metazoa</taxon>
        <taxon>Chordata</taxon>
        <taxon>Craniata</taxon>
        <taxon>Vertebrata</taxon>
        <taxon>Chondrichthyes</taxon>
        <taxon>Holocephali</taxon>
        <taxon>Chimaeriformes</taxon>
        <taxon>Callorhinchidae</taxon>
        <taxon>Callorhinchus</taxon>
    </lineage>
</organism>
<evidence type="ECO:0000259" key="2">
    <source>
        <dbReference type="PROSITE" id="PS50086"/>
    </source>
</evidence>
<feature type="domain" description="Rab-GAP TBC" evidence="2">
    <location>
        <begin position="51"/>
        <end position="218"/>
    </location>
</feature>
<dbReference type="PANTHER" id="PTHR47219">
    <property type="entry name" value="RAB GTPASE-ACTIVATING PROTEIN 1-LIKE"/>
    <property type="match status" value="1"/>
</dbReference>
<dbReference type="Ensembl" id="ENSCMIT00000002101.1">
    <property type="protein sequence ID" value="ENSCMIP00000002024.1"/>
    <property type="gene ID" value="ENSCMIG00000001235.1"/>
</dbReference>
<dbReference type="GeneTree" id="ENSGT00940000168725"/>
<feature type="compositionally biased region" description="Basic residues" evidence="1">
    <location>
        <begin position="407"/>
        <end position="418"/>
    </location>
</feature>
<dbReference type="Gene3D" id="1.10.8.270">
    <property type="entry name" value="putative rabgap domain of human tbc1 domain family member 14 like domains"/>
    <property type="match status" value="1"/>
</dbReference>
<dbReference type="FunFam" id="1.10.8.270:FF:000016">
    <property type="entry name" value="TBC1 domain family member 2A"/>
    <property type="match status" value="1"/>
</dbReference>
<reference evidence="4" key="1">
    <citation type="journal article" date="2006" name="Science">
        <title>Ancient noncoding elements conserved in the human genome.</title>
        <authorList>
            <person name="Venkatesh B."/>
            <person name="Kirkness E.F."/>
            <person name="Loh Y.H."/>
            <person name="Halpern A.L."/>
            <person name="Lee A.P."/>
            <person name="Johnson J."/>
            <person name="Dandona N."/>
            <person name="Viswanathan L.D."/>
            <person name="Tay A."/>
            <person name="Venter J.C."/>
            <person name="Strausberg R.L."/>
            <person name="Brenner S."/>
        </authorList>
    </citation>
    <scope>NUCLEOTIDE SEQUENCE [LARGE SCALE GENOMIC DNA]</scope>
</reference>
<dbReference type="FunFam" id="1.10.472.80:FF:000008">
    <property type="entry name" value="TBC1 domain family member 10A"/>
    <property type="match status" value="1"/>
</dbReference>
<feature type="compositionally biased region" description="Polar residues" evidence="1">
    <location>
        <begin position="437"/>
        <end position="449"/>
    </location>
</feature>
<evidence type="ECO:0000256" key="1">
    <source>
        <dbReference type="SAM" id="MobiDB-lite"/>
    </source>
</evidence>
<sequence length="556" mass="63292">MTYQDYVYEIRNQLDDLGVNGYGVRQAISALCNADYQRGKTQSRVQLHLQNLESDQNPKVHIDVLRQIVLDVERSFPTHCSLMGENPEAKEGQAKLFRILSAYAKHNPQIGYCQGMSYIAAMLLINMPEEDAFWALVVLLEKPKYLAGFYEHSLDTIQRHAKIFQQLLKHRMPKLWQHMEHLEVAPLLFITTWFLTLFTSLPCWDSVLAVWDFIILDGIIVIYNTGLCILKLLEPRLLVMADVSPLLPTLLRIPIDISRYNVLVPALWKSKVHKWELDCMQSVVLEEEEERFFSGKHMRQVSNTQKAAGGNRKNAMKEKGMPGERSMPKAVTGAKQQDTFRNTLAKMLNTARCYLQDLGHLPKSPEQNLSPDRSQTAHSFSTQSSLAINSKGQARIRRNSPNSFKGMRNKAKLQVVKRLRRDTIQSTVDLDKDVGDSCQSSNSKHTQTKPGRKEDNKREVQHCKSMTPRLLQDETPHPSARVYPAKNARCEPAAARHDSPSGSSPLQARTTYLRNALQARENAMKKFRTLKDKVTEEPLPSLQVIHTDANRSGSKL</sequence>
<dbReference type="InParanoid" id="A0A4W3GVU6"/>
<dbReference type="PANTHER" id="PTHR47219:SF9">
    <property type="entry name" value="GTPASE ACTIVATING PROTEIN AND CENTROSOME-ASSOCIATED, ISOFORM B"/>
    <property type="match status" value="1"/>
</dbReference>
<protein>
    <submittedName>
        <fullName evidence="3">Carabin-like</fullName>
    </submittedName>
</protein>
<reference evidence="3" key="5">
    <citation type="submission" date="2025-09" db="UniProtKB">
        <authorList>
            <consortium name="Ensembl"/>
        </authorList>
    </citation>
    <scope>IDENTIFICATION</scope>
</reference>
<name>A0A4W3GVU6_CALMI</name>
<dbReference type="SMART" id="SM00164">
    <property type="entry name" value="TBC"/>
    <property type="match status" value="1"/>
</dbReference>
<proteinExistence type="predicted"/>
<feature type="region of interest" description="Disordered" evidence="1">
    <location>
        <begin position="303"/>
        <end position="335"/>
    </location>
</feature>
<feature type="compositionally biased region" description="Basic and acidic residues" evidence="1">
    <location>
        <begin position="451"/>
        <end position="462"/>
    </location>
</feature>
<dbReference type="InterPro" id="IPR050302">
    <property type="entry name" value="Rab_GAP_TBC_domain"/>
</dbReference>